<protein>
    <submittedName>
        <fullName evidence="1">Uncharacterized protein</fullName>
    </submittedName>
</protein>
<sequence>MGSIVGRMKANPRKATYIPLLKSPYYLQKNKRGKVSRPNLKYCFSHIERSCLEEFWIRLYSNNPILDDICSTIPKEEMHKTLKKSWIDTLIMDYWLGIVGEHCIGTFFPSTLAHFEVQQKTAEIDLMFTCNKNRDFWTFETVVFPIWFKYHFFLIIGYPKEQRIVYYNSMMGYTSYDDYANHFVDFLRKKFLEVGWIDPMFWSFEIGNPNPQQTNNFDCGIFTMANAEHASYRRAIEYTQADIWYYRQKIVTDIYKKQKQLYSYFFESQKIS</sequence>
<dbReference type="Proteomes" id="UP001234297">
    <property type="component" value="Chromosome 2"/>
</dbReference>
<reference evidence="1 2" key="1">
    <citation type="journal article" date="2022" name="Hortic Res">
        <title>A haplotype resolved chromosomal level avocado genome allows analysis of novel avocado genes.</title>
        <authorList>
            <person name="Nath O."/>
            <person name="Fletcher S.J."/>
            <person name="Hayward A."/>
            <person name="Shaw L.M."/>
            <person name="Masouleh A.K."/>
            <person name="Furtado A."/>
            <person name="Henry R.J."/>
            <person name="Mitter N."/>
        </authorList>
    </citation>
    <scope>NUCLEOTIDE SEQUENCE [LARGE SCALE GENOMIC DNA]</scope>
    <source>
        <strain evidence="2">cv. Hass</strain>
    </source>
</reference>
<gene>
    <name evidence="1" type="ORF">MRB53_005000</name>
</gene>
<name>A0ACC2MC46_PERAE</name>
<evidence type="ECO:0000313" key="2">
    <source>
        <dbReference type="Proteomes" id="UP001234297"/>
    </source>
</evidence>
<organism evidence="1 2">
    <name type="scientific">Persea americana</name>
    <name type="common">Avocado</name>
    <dbReference type="NCBI Taxonomy" id="3435"/>
    <lineage>
        <taxon>Eukaryota</taxon>
        <taxon>Viridiplantae</taxon>
        <taxon>Streptophyta</taxon>
        <taxon>Embryophyta</taxon>
        <taxon>Tracheophyta</taxon>
        <taxon>Spermatophyta</taxon>
        <taxon>Magnoliopsida</taxon>
        <taxon>Magnoliidae</taxon>
        <taxon>Laurales</taxon>
        <taxon>Lauraceae</taxon>
        <taxon>Persea</taxon>
    </lineage>
</organism>
<dbReference type="EMBL" id="CM056810">
    <property type="protein sequence ID" value="KAJ8643252.1"/>
    <property type="molecule type" value="Genomic_DNA"/>
</dbReference>
<keyword evidence="2" id="KW-1185">Reference proteome</keyword>
<proteinExistence type="predicted"/>
<comment type="caution">
    <text evidence="1">The sequence shown here is derived from an EMBL/GenBank/DDBJ whole genome shotgun (WGS) entry which is preliminary data.</text>
</comment>
<accession>A0ACC2MC46</accession>
<evidence type="ECO:0000313" key="1">
    <source>
        <dbReference type="EMBL" id="KAJ8643252.1"/>
    </source>
</evidence>